<comment type="caution">
    <text evidence="1">The sequence shown here is derived from an EMBL/GenBank/DDBJ whole genome shotgun (WGS) entry which is preliminary data.</text>
</comment>
<dbReference type="EMBL" id="WIVE01000047">
    <property type="protein sequence ID" value="MQX37561.1"/>
    <property type="molecule type" value="Genomic_DNA"/>
</dbReference>
<evidence type="ECO:0000313" key="1">
    <source>
        <dbReference type="EMBL" id="MQX37561.1"/>
    </source>
</evidence>
<reference evidence="1 2" key="1">
    <citation type="submission" date="2019-10" db="EMBL/GenBank/DDBJ databases">
        <title>Draft whole-genome sequence of the purple nonsulfur photosynthetic bacterium Roseospira navarrensis DSM 15114.</title>
        <authorList>
            <person name="Kyndt J.A."/>
            <person name="Meyer T.E."/>
        </authorList>
    </citation>
    <scope>NUCLEOTIDE SEQUENCE [LARGE SCALE GENOMIC DNA]</scope>
    <source>
        <strain evidence="1 2">DSM 15114</strain>
    </source>
</reference>
<name>A0A7X1ZH78_9PROT</name>
<organism evidence="1 2">
    <name type="scientific">Roseospira navarrensis</name>
    <dbReference type="NCBI Taxonomy" id="140058"/>
    <lineage>
        <taxon>Bacteria</taxon>
        <taxon>Pseudomonadati</taxon>
        <taxon>Pseudomonadota</taxon>
        <taxon>Alphaproteobacteria</taxon>
        <taxon>Rhodospirillales</taxon>
        <taxon>Rhodospirillaceae</taxon>
        <taxon>Roseospira</taxon>
    </lineage>
</organism>
<sequence>MFDPFGPQPTPCNDYERLAKHVLQESVVPFLGAGFTYGATDGGAYKIEPQTMPKALTALLQTALAGPPCDGRPPGCTVRVASAEAQKSGSLGELSELVHLLHGPRHLCETLQIANLATLRPLASHRYLVYLVREGLIREIITTNYDTCLETAFSESLEDPAAAARQLAVVTSLEAYRTLAGCRAAPGQLLIYKINGCAREYAAVRHSCDQATAEEAARNIILTERQLQTFRQEQWAQDLLRDRARTRNLLFSGFGSAEPQVRHTVLTLMEEFADGQRVRVPDETMDLPNAPFIHVYGHTLSFYQTQILVGFLDAHSHPVRLRDHPEARIEPLFRNVFCSAGEGDTLSASTFMQTLFVTVFRALVLRATGPDQDLALWLRNQTPGAWRAWLSLPGRLLAPPRRDTGAPGPVDRADGDALLKASDTGAFPLPLWRLLHTMRFPSRPMPPDCYVPLRDEPVLVLLTMAFLAAFGGPTLSRPPFDLTVTPPPGGDDAGSQGGPRPMHVRLIEDAAIQTVFSTQGVPRGSRLIRLIAIPSRRPGVVEGRWSNVQPVGPGQPALLRIGRFAVVSAADLVRTARVPDRLPHVLFDCFGAVRPEPAARLTRLSPSGGPS</sequence>
<keyword evidence="2" id="KW-1185">Reference proteome</keyword>
<accession>A0A7X1ZH78</accession>
<dbReference type="RefSeq" id="WP_153345168.1">
    <property type="nucleotide sequence ID" value="NZ_WIVE01000047.1"/>
</dbReference>
<gene>
    <name evidence="1" type="ORF">GHC57_13640</name>
</gene>
<dbReference type="Pfam" id="PF13289">
    <property type="entry name" value="SIR2_2"/>
    <property type="match status" value="1"/>
</dbReference>
<dbReference type="OrthoDB" id="5509947at2"/>
<evidence type="ECO:0000313" key="2">
    <source>
        <dbReference type="Proteomes" id="UP000434582"/>
    </source>
</evidence>
<dbReference type="AlphaFoldDB" id="A0A7X1ZH78"/>
<proteinExistence type="predicted"/>
<dbReference type="Proteomes" id="UP000434582">
    <property type="component" value="Unassembled WGS sequence"/>
</dbReference>
<protein>
    <submittedName>
        <fullName evidence="1">SIR2 family protein</fullName>
    </submittedName>
</protein>